<dbReference type="EMBL" id="QVQW01000005">
    <property type="protein sequence ID" value="RKU48299.1"/>
    <property type="molecule type" value="Genomic_DNA"/>
</dbReference>
<protein>
    <submittedName>
        <fullName evidence="1">Uncharacterized protein</fullName>
    </submittedName>
</protein>
<gene>
    <name evidence="1" type="ORF">DL546_007661</name>
</gene>
<reference evidence="1 2" key="1">
    <citation type="submission" date="2018-08" db="EMBL/GenBank/DDBJ databases">
        <title>Draft genome of the lignicolous fungus Coniochaeta pulveracea.</title>
        <authorList>
            <person name="Borstlap C.J."/>
            <person name="De Witt R.N."/>
            <person name="Botha A."/>
            <person name="Volschenk H."/>
        </authorList>
    </citation>
    <scope>NUCLEOTIDE SEQUENCE [LARGE SCALE GENOMIC DNA]</scope>
    <source>
        <strain evidence="1 2">CAB683</strain>
    </source>
</reference>
<organism evidence="1 2">
    <name type="scientific">Coniochaeta pulveracea</name>
    <dbReference type="NCBI Taxonomy" id="177199"/>
    <lineage>
        <taxon>Eukaryota</taxon>
        <taxon>Fungi</taxon>
        <taxon>Dikarya</taxon>
        <taxon>Ascomycota</taxon>
        <taxon>Pezizomycotina</taxon>
        <taxon>Sordariomycetes</taxon>
        <taxon>Sordariomycetidae</taxon>
        <taxon>Coniochaetales</taxon>
        <taxon>Coniochaetaceae</taxon>
        <taxon>Coniochaeta</taxon>
    </lineage>
</organism>
<comment type="caution">
    <text evidence="1">The sequence shown here is derived from an EMBL/GenBank/DDBJ whole genome shotgun (WGS) entry which is preliminary data.</text>
</comment>
<evidence type="ECO:0000313" key="1">
    <source>
        <dbReference type="EMBL" id="RKU48299.1"/>
    </source>
</evidence>
<proteinExistence type="predicted"/>
<name>A0A420YK87_9PEZI</name>
<keyword evidence="2" id="KW-1185">Reference proteome</keyword>
<dbReference type="AlphaFoldDB" id="A0A420YK87"/>
<dbReference type="Proteomes" id="UP000275385">
    <property type="component" value="Unassembled WGS sequence"/>
</dbReference>
<evidence type="ECO:0000313" key="2">
    <source>
        <dbReference type="Proteomes" id="UP000275385"/>
    </source>
</evidence>
<accession>A0A420YK87</accession>
<sequence length="52" mass="5847">MCKVYYQHYTRCGHTEEPQLVACARRKADGTCPAGVTDVYNNIASYCSHCCQ</sequence>